<reference evidence="6 7" key="1">
    <citation type="journal article" date="2011" name="J. Bacteriol.">
        <title>Complete genome of the cellulolytic ruminal bacterium Ruminococcus albus 7.</title>
        <authorList>
            <person name="Suen G."/>
            <person name="Stevenson D.M."/>
            <person name="Bruce D.C."/>
            <person name="Chertkov O."/>
            <person name="Copeland A."/>
            <person name="Cheng J.F."/>
            <person name="Detter C."/>
            <person name="Detter J.C."/>
            <person name="Goodwin L.A."/>
            <person name="Han C.S."/>
            <person name="Hauser L.J."/>
            <person name="Ivanova N.N."/>
            <person name="Kyrpides N.C."/>
            <person name="Land M.L."/>
            <person name="Lapidus A."/>
            <person name="Lucas S."/>
            <person name="Ovchinnikova G."/>
            <person name="Pitluck S."/>
            <person name="Tapia R."/>
            <person name="Woyke T."/>
            <person name="Boyum J."/>
            <person name="Mead D."/>
            <person name="Weimer P.J."/>
        </authorList>
    </citation>
    <scope>NUCLEOTIDE SEQUENCE [LARGE SCALE GENOMIC DNA]</scope>
    <source>
        <strain evidence="7">ATCC 27210 / DSM 20455 / JCM 14654 / NCDO 2250 / 7</strain>
    </source>
</reference>
<dbReference type="Pfam" id="PF04055">
    <property type="entry name" value="Radical_SAM"/>
    <property type="match status" value="1"/>
</dbReference>
<sequence>MDRFALESYLAQGVERMVRDMIRVAARDPKTSAFVLKFSAECMKASKKRERSNRNGSHVPPFLICSLTEDCPLHCAGCYARANHCHGSDENNLSANEWLDVFNQAADCGISFILLAGGEPLLRRDVVFSAARCQNLFFPIFTNGTVIDDEYTELFDKHRNLFPVISIEGGKASTDGRRGSGVYDTIMDKMTALQKKRILFGASVTVTKANMDEVLGEEFISMLRDKGCRAVFYVEYVPVDGRDELAPDEAARASFDARLAELRKDHNELLFVSFPGDEHSSGGCLSAGRGFFHINSHGGAEPCPFAPYSDSNVRDKSLTEIMESRLFAELRELGVLESEHNGGCVLFEKRDVIRSLFPQHSGSEKTDRT</sequence>
<evidence type="ECO:0000256" key="1">
    <source>
        <dbReference type="ARBA" id="ARBA00022691"/>
    </source>
</evidence>
<dbReference type="CDD" id="cd01335">
    <property type="entry name" value="Radical_SAM"/>
    <property type="match status" value="1"/>
</dbReference>
<evidence type="ECO:0000256" key="4">
    <source>
        <dbReference type="ARBA" id="ARBA00023014"/>
    </source>
</evidence>
<dbReference type="STRING" id="697329.Rumal_0617"/>
<dbReference type="eggNOG" id="COG0535">
    <property type="taxonomic scope" value="Bacteria"/>
</dbReference>
<dbReference type="InterPro" id="IPR013785">
    <property type="entry name" value="Aldolase_TIM"/>
</dbReference>
<keyword evidence="4" id="KW-0411">Iron-sulfur</keyword>
<dbReference type="PANTHER" id="PTHR43524">
    <property type="entry name" value="RADICAL SAM SUPERFAMILY PROTEIN"/>
    <property type="match status" value="1"/>
</dbReference>
<dbReference type="RefSeq" id="WP_013497357.1">
    <property type="nucleotide sequence ID" value="NC_014833.1"/>
</dbReference>
<name>E6UGX9_RUMA7</name>
<keyword evidence="2" id="KW-0479">Metal-binding</keyword>
<dbReference type="InterPro" id="IPR058240">
    <property type="entry name" value="rSAM_sf"/>
</dbReference>
<evidence type="ECO:0000256" key="2">
    <source>
        <dbReference type="ARBA" id="ARBA00022723"/>
    </source>
</evidence>
<dbReference type="GO" id="GO:0046872">
    <property type="term" value="F:metal ion binding"/>
    <property type="evidence" value="ECO:0007669"/>
    <property type="project" value="UniProtKB-KW"/>
</dbReference>
<feature type="domain" description="Radical SAM core" evidence="5">
    <location>
        <begin position="57"/>
        <end position="269"/>
    </location>
</feature>
<dbReference type="KEGG" id="ral:Rumal_0617"/>
<dbReference type="SFLD" id="SFLDS00029">
    <property type="entry name" value="Radical_SAM"/>
    <property type="match status" value="1"/>
</dbReference>
<evidence type="ECO:0000313" key="6">
    <source>
        <dbReference type="EMBL" id="ADU21166.1"/>
    </source>
</evidence>
<protein>
    <submittedName>
        <fullName evidence="6">Radical SAM domain protein</fullName>
    </submittedName>
</protein>
<dbReference type="PROSITE" id="PS51918">
    <property type="entry name" value="RADICAL_SAM"/>
    <property type="match status" value="1"/>
</dbReference>
<organism evidence="6 7">
    <name type="scientific">Ruminococcus albus (strain ATCC 27210 / DSM 20455 / JCM 14654 / NCDO 2250 / 7)</name>
    <dbReference type="NCBI Taxonomy" id="697329"/>
    <lineage>
        <taxon>Bacteria</taxon>
        <taxon>Bacillati</taxon>
        <taxon>Bacillota</taxon>
        <taxon>Clostridia</taxon>
        <taxon>Eubacteriales</taxon>
        <taxon>Oscillospiraceae</taxon>
        <taxon>Ruminococcus</taxon>
    </lineage>
</organism>
<accession>E6UGX9</accession>
<dbReference type="HOGENOM" id="CLU_044700_0_0_9"/>
<evidence type="ECO:0000259" key="5">
    <source>
        <dbReference type="PROSITE" id="PS51918"/>
    </source>
</evidence>
<dbReference type="SFLD" id="SFLDG01386">
    <property type="entry name" value="main_SPASM_domain-containing"/>
    <property type="match status" value="1"/>
</dbReference>
<dbReference type="SFLD" id="SFLDG01067">
    <property type="entry name" value="SPASM/twitch_domain_containing"/>
    <property type="match status" value="1"/>
</dbReference>
<keyword evidence="3" id="KW-0408">Iron</keyword>
<dbReference type="EMBL" id="CP002403">
    <property type="protein sequence ID" value="ADU21166.1"/>
    <property type="molecule type" value="Genomic_DNA"/>
</dbReference>
<dbReference type="GO" id="GO:0003824">
    <property type="term" value="F:catalytic activity"/>
    <property type="evidence" value="ECO:0007669"/>
    <property type="project" value="InterPro"/>
</dbReference>
<dbReference type="OrthoDB" id="9782387at2"/>
<dbReference type="GO" id="GO:0051536">
    <property type="term" value="F:iron-sulfur cluster binding"/>
    <property type="evidence" value="ECO:0007669"/>
    <property type="project" value="UniProtKB-KW"/>
</dbReference>
<dbReference type="Gene3D" id="3.20.20.70">
    <property type="entry name" value="Aldolase class I"/>
    <property type="match status" value="1"/>
</dbReference>
<dbReference type="SUPFAM" id="SSF102114">
    <property type="entry name" value="Radical SAM enzymes"/>
    <property type="match status" value="1"/>
</dbReference>
<dbReference type="InterPro" id="IPR007197">
    <property type="entry name" value="rSAM"/>
</dbReference>
<keyword evidence="1" id="KW-0949">S-adenosyl-L-methionine</keyword>
<dbReference type="Proteomes" id="UP000006919">
    <property type="component" value="Chromosome"/>
</dbReference>
<evidence type="ECO:0000313" key="7">
    <source>
        <dbReference type="Proteomes" id="UP000006919"/>
    </source>
</evidence>
<dbReference type="AlphaFoldDB" id="E6UGX9"/>
<proteinExistence type="predicted"/>
<dbReference type="PANTHER" id="PTHR43524:SF1">
    <property type="entry name" value="RADICAL SAM SUPERFAMILY PROTEIN"/>
    <property type="match status" value="1"/>
</dbReference>
<evidence type="ECO:0000256" key="3">
    <source>
        <dbReference type="ARBA" id="ARBA00023004"/>
    </source>
</evidence>
<gene>
    <name evidence="6" type="ordered locus">Rumal_0617</name>
</gene>